<feature type="non-terminal residue" evidence="1">
    <location>
        <position position="1"/>
    </location>
</feature>
<dbReference type="SUPFAM" id="SSF53756">
    <property type="entry name" value="UDP-Glycosyltransferase/glycogen phosphorylase"/>
    <property type="match status" value="1"/>
</dbReference>
<evidence type="ECO:0000313" key="1">
    <source>
        <dbReference type="EMBL" id="KKM04464.1"/>
    </source>
</evidence>
<comment type="caution">
    <text evidence="1">The sequence shown here is derived from an EMBL/GenBank/DDBJ whole genome shotgun (WGS) entry which is preliminary data.</text>
</comment>
<accession>A0A0F9H064</accession>
<dbReference type="Gene3D" id="3.40.50.2000">
    <property type="entry name" value="Glycogen Phosphorylase B"/>
    <property type="match status" value="1"/>
</dbReference>
<reference evidence="1" key="1">
    <citation type="journal article" date="2015" name="Nature">
        <title>Complex archaea that bridge the gap between prokaryotes and eukaryotes.</title>
        <authorList>
            <person name="Spang A."/>
            <person name="Saw J.H."/>
            <person name="Jorgensen S.L."/>
            <person name="Zaremba-Niedzwiedzka K."/>
            <person name="Martijn J."/>
            <person name="Lind A.E."/>
            <person name="van Eijk R."/>
            <person name="Schleper C."/>
            <person name="Guy L."/>
            <person name="Ettema T.J."/>
        </authorList>
    </citation>
    <scope>NUCLEOTIDE SEQUENCE</scope>
</reference>
<name>A0A0F9H064_9ZZZZ</name>
<proteinExistence type="predicted"/>
<dbReference type="AlphaFoldDB" id="A0A0F9H064"/>
<protein>
    <recommendedName>
        <fullName evidence="2">Glycosyl transferase family 1 domain-containing protein</fullName>
    </recommendedName>
</protein>
<sequence>LCTSRMETQHLAGIEMGACGLPMVVPNIGTYFGRGKSTDFFKVGMLVTDPTVQSYTKYIRQVLKEPGDPQAIRSYWQKEFSKPVIRAKWEELIKEVEGVERN</sequence>
<evidence type="ECO:0008006" key="2">
    <source>
        <dbReference type="Google" id="ProtNLM"/>
    </source>
</evidence>
<dbReference type="EMBL" id="LAZR01016447">
    <property type="protein sequence ID" value="KKM04464.1"/>
    <property type="molecule type" value="Genomic_DNA"/>
</dbReference>
<gene>
    <name evidence="1" type="ORF">LCGC14_1763940</name>
</gene>
<organism evidence="1">
    <name type="scientific">marine sediment metagenome</name>
    <dbReference type="NCBI Taxonomy" id="412755"/>
    <lineage>
        <taxon>unclassified sequences</taxon>
        <taxon>metagenomes</taxon>
        <taxon>ecological metagenomes</taxon>
    </lineage>
</organism>